<protein>
    <submittedName>
        <fullName evidence="1">Uncharacterized protein</fullName>
    </submittedName>
</protein>
<reference evidence="1 2" key="1">
    <citation type="submission" date="2022-05" db="EMBL/GenBank/DDBJ databases">
        <authorList>
            <consortium name="Genoscope - CEA"/>
            <person name="William W."/>
        </authorList>
    </citation>
    <scope>NUCLEOTIDE SEQUENCE [LARGE SCALE GENOMIC DNA]</scope>
</reference>
<evidence type="ECO:0000313" key="1">
    <source>
        <dbReference type="EMBL" id="CAH3160409.1"/>
    </source>
</evidence>
<dbReference type="EMBL" id="CALNXJ010000075">
    <property type="protein sequence ID" value="CAH3160409.1"/>
    <property type="molecule type" value="Genomic_DNA"/>
</dbReference>
<sequence>MASDLKWSKHVEQIVHKAKQRRDFLSLVECYKIVFNLNGLNFSDYFELCRNTKSRSNHPYKLQTKLAKLNCYKNSFFFRIIKHWNDLPINVFNFRDCPNV</sequence>
<keyword evidence="2" id="KW-1185">Reference proteome</keyword>
<accession>A0AAU9XX38</accession>
<proteinExistence type="predicted"/>
<dbReference type="Proteomes" id="UP001159428">
    <property type="component" value="Unassembled WGS sequence"/>
</dbReference>
<dbReference type="AlphaFoldDB" id="A0AAU9XX38"/>
<feature type="non-terminal residue" evidence="1">
    <location>
        <position position="100"/>
    </location>
</feature>
<gene>
    <name evidence="1" type="ORF">PMEA_00032383</name>
</gene>
<comment type="caution">
    <text evidence="1">The sequence shown here is derived from an EMBL/GenBank/DDBJ whole genome shotgun (WGS) entry which is preliminary data.</text>
</comment>
<name>A0AAU9XX38_9CNID</name>
<evidence type="ECO:0000313" key="2">
    <source>
        <dbReference type="Proteomes" id="UP001159428"/>
    </source>
</evidence>
<organism evidence="1 2">
    <name type="scientific">Pocillopora meandrina</name>
    <dbReference type="NCBI Taxonomy" id="46732"/>
    <lineage>
        <taxon>Eukaryota</taxon>
        <taxon>Metazoa</taxon>
        <taxon>Cnidaria</taxon>
        <taxon>Anthozoa</taxon>
        <taxon>Hexacorallia</taxon>
        <taxon>Scleractinia</taxon>
        <taxon>Astrocoeniina</taxon>
        <taxon>Pocilloporidae</taxon>
        <taxon>Pocillopora</taxon>
    </lineage>
</organism>